<evidence type="ECO:0000313" key="9">
    <source>
        <dbReference type="EMBL" id="TXC75565.1"/>
    </source>
</evidence>
<dbReference type="InterPro" id="IPR003661">
    <property type="entry name" value="HisK_dim/P_dom"/>
</dbReference>
<dbReference type="EC" id="2.7.13.3" evidence="2"/>
<keyword evidence="10" id="KW-1185">Reference proteome</keyword>
<dbReference type="SUPFAM" id="SSF47384">
    <property type="entry name" value="Homodimeric domain of signal transducing histidine kinase"/>
    <property type="match status" value="1"/>
</dbReference>
<feature type="transmembrane region" description="Helical" evidence="7">
    <location>
        <begin position="256"/>
        <end position="274"/>
    </location>
</feature>
<keyword evidence="7" id="KW-1133">Transmembrane helix</keyword>
<dbReference type="OrthoDB" id="1933776at2"/>
<evidence type="ECO:0000256" key="4">
    <source>
        <dbReference type="ARBA" id="ARBA00022679"/>
    </source>
</evidence>
<comment type="caution">
    <text evidence="9">The sequence shown here is derived from an EMBL/GenBank/DDBJ whole genome shotgun (WGS) entry which is preliminary data.</text>
</comment>
<evidence type="ECO:0000313" key="10">
    <source>
        <dbReference type="Proteomes" id="UP000321168"/>
    </source>
</evidence>
<evidence type="ECO:0000256" key="7">
    <source>
        <dbReference type="SAM" id="Phobius"/>
    </source>
</evidence>
<keyword evidence="7" id="KW-0812">Transmembrane</keyword>
<organism evidence="9 10">
    <name type="scientific">Luteibaculum oceani</name>
    <dbReference type="NCBI Taxonomy" id="1294296"/>
    <lineage>
        <taxon>Bacteria</taxon>
        <taxon>Pseudomonadati</taxon>
        <taxon>Bacteroidota</taxon>
        <taxon>Flavobacteriia</taxon>
        <taxon>Flavobacteriales</taxon>
        <taxon>Luteibaculaceae</taxon>
        <taxon>Luteibaculum</taxon>
    </lineage>
</organism>
<evidence type="ECO:0000256" key="1">
    <source>
        <dbReference type="ARBA" id="ARBA00000085"/>
    </source>
</evidence>
<dbReference type="InterPro" id="IPR050351">
    <property type="entry name" value="BphY/WalK/GraS-like"/>
</dbReference>
<evidence type="ECO:0000256" key="2">
    <source>
        <dbReference type="ARBA" id="ARBA00012438"/>
    </source>
</evidence>
<dbReference type="InterPro" id="IPR005467">
    <property type="entry name" value="His_kinase_dom"/>
</dbReference>
<reference evidence="9 10" key="1">
    <citation type="submission" date="2019-08" db="EMBL/GenBank/DDBJ databases">
        <title>Genome of Luteibaculum oceani JCM 18817.</title>
        <authorList>
            <person name="Bowman J.P."/>
        </authorList>
    </citation>
    <scope>NUCLEOTIDE SEQUENCE [LARGE SCALE GENOMIC DNA]</scope>
    <source>
        <strain evidence="9 10">JCM 18817</strain>
    </source>
</reference>
<dbReference type="InterPro" id="IPR036097">
    <property type="entry name" value="HisK_dim/P_sf"/>
</dbReference>
<dbReference type="EMBL" id="VORB01000014">
    <property type="protein sequence ID" value="TXC75565.1"/>
    <property type="molecule type" value="Genomic_DNA"/>
</dbReference>
<dbReference type="GO" id="GO:0000155">
    <property type="term" value="F:phosphorelay sensor kinase activity"/>
    <property type="evidence" value="ECO:0007669"/>
    <property type="project" value="InterPro"/>
</dbReference>
<dbReference type="PRINTS" id="PR00344">
    <property type="entry name" value="BCTRLSENSOR"/>
</dbReference>
<keyword evidence="5 9" id="KW-0418">Kinase</keyword>
<keyword evidence="6" id="KW-0902">Two-component regulatory system</keyword>
<dbReference type="AlphaFoldDB" id="A0A5C6UY40"/>
<keyword evidence="4" id="KW-0808">Transferase</keyword>
<sequence length="510" mass="57117">MPKQINRNKSYLLVVAAICIIGLCGLIVHFLGGSYHSAKTELRRQSTRNLLFTQKAITDSIQQQATQEDLRVAVTLLKSIASDIDDGKKSRSISITKRVNRKDTSGLYKEGWLKEFKLNINLDSIISQELSYVDSLTGIMSLVQDSIKIDTIIKNHNNIRIEKHHGEPGRGSKHNWFSKKVERELLFADTALLTKKFNAAFSDEPHPISLSWVVVDSTVKGFNPHNFRLVSNPKIKVEPKYVGIESAALSKIKRQAALSLVLLLLVIFAFWQFIRNARKQEKLLLFKNELISNISHELKTPVSSVKIAIESLLKRKENQDERTTAYLEQSAKEINKLQYLIDKVLQSSILEEGQIPLQIGKVNLFDCCQHAIQSLDLLAKEKGMEIKLESKIPTAVAKADKDILCRAIANVIENAIKYGPQDSLVEVVIGTHSSGYQIRVRDGGSGVSAEYLSSIFDRFFRMPTGNVHNVKGHGLGLHFVKSVMEQMGGTVQAKNVESGFEITLNIPAYE</sequence>
<dbReference type="PROSITE" id="PS50109">
    <property type="entry name" value="HIS_KIN"/>
    <property type="match status" value="1"/>
</dbReference>
<dbReference type="InterPro" id="IPR003594">
    <property type="entry name" value="HATPase_dom"/>
</dbReference>
<dbReference type="Gene3D" id="1.10.287.130">
    <property type="match status" value="1"/>
</dbReference>
<keyword evidence="7" id="KW-0472">Membrane</keyword>
<name>A0A5C6UY40_9FLAO</name>
<dbReference type="PANTHER" id="PTHR45453">
    <property type="entry name" value="PHOSPHATE REGULON SENSOR PROTEIN PHOR"/>
    <property type="match status" value="1"/>
</dbReference>
<dbReference type="Pfam" id="PF02518">
    <property type="entry name" value="HATPase_c"/>
    <property type="match status" value="1"/>
</dbReference>
<dbReference type="InterPro" id="IPR004358">
    <property type="entry name" value="Sig_transdc_His_kin-like_C"/>
</dbReference>
<protein>
    <recommendedName>
        <fullName evidence="2">histidine kinase</fullName>
        <ecNumber evidence="2">2.7.13.3</ecNumber>
    </recommendedName>
</protein>
<dbReference type="SMART" id="SM00388">
    <property type="entry name" value="HisKA"/>
    <property type="match status" value="1"/>
</dbReference>
<dbReference type="InterPro" id="IPR036890">
    <property type="entry name" value="HATPase_C_sf"/>
</dbReference>
<dbReference type="GO" id="GO:0004721">
    <property type="term" value="F:phosphoprotein phosphatase activity"/>
    <property type="evidence" value="ECO:0007669"/>
    <property type="project" value="TreeGrafter"/>
</dbReference>
<dbReference type="SUPFAM" id="SSF55874">
    <property type="entry name" value="ATPase domain of HSP90 chaperone/DNA topoisomerase II/histidine kinase"/>
    <property type="match status" value="1"/>
</dbReference>
<dbReference type="GO" id="GO:0016036">
    <property type="term" value="P:cellular response to phosphate starvation"/>
    <property type="evidence" value="ECO:0007669"/>
    <property type="project" value="TreeGrafter"/>
</dbReference>
<dbReference type="Pfam" id="PF00512">
    <property type="entry name" value="HisKA"/>
    <property type="match status" value="1"/>
</dbReference>
<accession>A0A5C6UY40</accession>
<keyword evidence="3" id="KW-0597">Phosphoprotein</keyword>
<dbReference type="RefSeq" id="WP_147015444.1">
    <property type="nucleotide sequence ID" value="NZ_VORB01000014.1"/>
</dbReference>
<dbReference type="PANTHER" id="PTHR45453:SF1">
    <property type="entry name" value="PHOSPHATE REGULON SENSOR PROTEIN PHOR"/>
    <property type="match status" value="1"/>
</dbReference>
<dbReference type="CDD" id="cd00082">
    <property type="entry name" value="HisKA"/>
    <property type="match status" value="1"/>
</dbReference>
<evidence type="ECO:0000256" key="5">
    <source>
        <dbReference type="ARBA" id="ARBA00022777"/>
    </source>
</evidence>
<evidence type="ECO:0000256" key="3">
    <source>
        <dbReference type="ARBA" id="ARBA00022553"/>
    </source>
</evidence>
<feature type="transmembrane region" description="Helical" evidence="7">
    <location>
        <begin position="12"/>
        <end position="32"/>
    </location>
</feature>
<feature type="domain" description="Histidine kinase" evidence="8">
    <location>
        <begin position="293"/>
        <end position="510"/>
    </location>
</feature>
<dbReference type="GO" id="GO:0005886">
    <property type="term" value="C:plasma membrane"/>
    <property type="evidence" value="ECO:0007669"/>
    <property type="project" value="TreeGrafter"/>
</dbReference>
<gene>
    <name evidence="9" type="ORF">FRX97_11875</name>
</gene>
<evidence type="ECO:0000259" key="8">
    <source>
        <dbReference type="PROSITE" id="PS50109"/>
    </source>
</evidence>
<dbReference type="SMART" id="SM00387">
    <property type="entry name" value="HATPase_c"/>
    <property type="match status" value="1"/>
</dbReference>
<proteinExistence type="predicted"/>
<comment type="catalytic activity">
    <reaction evidence="1">
        <text>ATP + protein L-histidine = ADP + protein N-phospho-L-histidine.</text>
        <dbReference type="EC" id="2.7.13.3"/>
    </reaction>
</comment>
<dbReference type="Proteomes" id="UP000321168">
    <property type="component" value="Unassembled WGS sequence"/>
</dbReference>
<dbReference type="Gene3D" id="3.30.565.10">
    <property type="entry name" value="Histidine kinase-like ATPase, C-terminal domain"/>
    <property type="match status" value="1"/>
</dbReference>
<evidence type="ECO:0000256" key="6">
    <source>
        <dbReference type="ARBA" id="ARBA00023012"/>
    </source>
</evidence>